<evidence type="ECO:0000313" key="1">
    <source>
        <dbReference type="EMBL" id="WAW09723.1"/>
    </source>
</evidence>
<accession>A0A9E9LYS5</accession>
<dbReference type="Proteomes" id="UP001156215">
    <property type="component" value="Chromosome"/>
</dbReference>
<sequence length="206" mass="23182">MDLTRSHPARLSPNTMQTTVYTIGHSNHPIDRFIWLLKQNDIAVIADVRSIPASRHNPQYNRDTLRRSLGASGITYVHLGEQFGAMTDDPALMENGRVSFAKIAASRPFITGISRVAETAKKHRIALMCAEKDPISCHRTILVARQLDKAGIAIEHIIENGTRESHTDAMTRLLKATRTPEEDMFLSREDLIDQAALKWEEKMLGR</sequence>
<gene>
    <name evidence="1" type="ORF">NB640_10905</name>
</gene>
<name>A0A9E9LYS5_9BURK</name>
<dbReference type="InterPro" id="IPR007438">
    <property type="entry name" value="DUF488"/>
</dbReference>
<dbReference type="RefSeq" id="WP_269308729.1">
    <property type="nucleotide sequence ID" value="NZ_CP098242.1"/>
</dbReference>
<dbReference type="Pfam" id="PF04343">
    <property type="entry name" value="DUF488"/>
    <property type="match status" value="1"/>
</dbReference>
<dbReference type="PANTHER" id="PTHR39337">
    <property type="entry name" value="BLR5642 PROTEIN"/>
    <property type="match status" value="1"/>
</dbReference>
<organism evidence="1 2">
    <name type="scientific">Oxalobacter vibrioformis</name>
    <dbReference type="NCBI Taxonomy" id="933080"/>
    <lineage>
        <taxon>Bacteria</taxon>
        <taxon>Pseudomonadati</taxon>
        <taxon>Pseudomonadota</taxon>
        <taxon>Betaproteobacteria</taxon>
        <taxon>Burkholderiales</taxon>
        <taxon>Oxalobacteraceae</taxon>
        <taxon>Oxalobacter</taxon>
    </lineage>
</organism>
<reference evidence="1" key="1">
    <citation type="journal article" date="2022" name="Front. Microbiol.">
        <title>New perspectives on an old grouping: The genomic and phenotypic variability of Oxalobacter formigenes and the implications for calcium oxalate stone prevention.</title>
        <authorList>
            <person name="Chmiel J.A."/>
            <person name="Carr C."/>
            <person name="Stuivenberg G.A."/>
            <person name="Venema R."/>
            <person name="Chanyi R.M."/>
            <person name="Al K.F."/>
            <person name="Giguere D."/>
            <person name="Say H."/>
            <person name="Akouris P.P."/>
            <person name="Dominguez Romero S.A."/>
            <person name="Kwong A."/>
            <person name="Tai V."/>
            <person name="Koval S.F."/>
            <person name="Razvi H."/>
            <person name="Bjazevic J."/>
            <person name="Burton J.P."/>
        </authorList>
    </citation>
    <scope>NUCLEOTIDE SEQUENCE</scope>
    <source>
        <strain evidence="1">WoOx3</strain>
    </source>
</reference>
<dbReference type="KEGG" id="ovb:NB640_10905"/>
<dbReference type="PANTHER" id="PTHR39337:SF1">
    <property type="entry name" value="BLR5642 PROTEIN"/>
    <property type="match status" value="1"/>
</dbReference>
<dbReference type="AlphaFoldDB" id="A0A9E9LYS5"/>
<keyword evidence="2" id="KW-1185">Reference proteome</keyword>
<dbReference type="EMBL" id="CP098242">
    <property type="protein sequence ID" value="WAW09723.1"/>
    <property type="molecule type" value="Genomic_DNA"/>
</dbReference>
<proteinExistence type="predicted"/>
<protein>
    <submittedName>
        <fullName evidence="1">DUF488 domain-containing protein</fullName>
    </submittedName>
</protein>
<evidence type="ECO:0000313" key="2">
    <source>
        <dbReference type="Proteomes" id="UP001156215"/>
    </source>
</evidence>